<evidence type="ECO:0000256" key="1">
    <source>
        <dbReference type="SAM" id="Phobius"/>
    </source>
</evidence>
<feature type="transmembrane region" description="Helical" evidence="1">
    <location>
        <begin position="41"/>
        <end position="61"/>
    </location>
</feature>
<keyword evidence="1" id="KW-0472">Membrane</keyword>
<keyword evidence="1" id="KW-0812">Transmembrane</keyword>
<reference evidence="2 3" key="1">
    <citation type="submission" date="2017-11" db="EMBL/GenBank/DDBJ databases">
        <title>Evolution of Phototrophy in the Chloroflexi Phylum Driven by Horizontal Gene Transfer.</title>
        <authorList>
            <person name="Ward L.M."/>
            <person name="Hemp J."/>
            <person name="Shih P.M."/>
            <person name="Mcglynn S.E."/>
            <person name="Fischer W."/>
        </authorList>
    </citation>
    <scope>NUCLEOTIDE SEQUENCE [LARGE SCALE GENOMIC DNA]</scope>
    <source>
        <strain evidence="2">CP2_2F</strain>
    </source>
</reference>
<organism evidence="2 3">
    <name type="scientific">Candidatus Thermofonsia Clade 1 bacterium</name>
    <dbReference type="NCBI Taxonomy" id="2364210"/>
    <lineage>
        <taxon>Bacteria</taxon>
        <taxon>Bacillati</taxon>
        <taxon>Chloroflexota</taxon>
        <taxon>Candidatus Thermofontia</taxon>
        <taxon>Candidatus Thermofonsia Clade 1</taxon>
    </lineage>
</organism>
<feature type="transmembrane region" description="Helical" evidence="1">
    <location>
        <begin position="7"/>
        <end position="29"/>
    </location>
</feature>
<sequence length="136" mass="14579">MTNFIDALGLILSNAYILFCLFLGLWAGLNALRGEGLSGNFWGAMWTATLLGIAGLVVWLLRTLAGEPLRWVYFLYSLFFVLVLPGTFSLLRGRDDRTAAAIFAGVAIFSALAAISATDPSRGIIVLPVLTPTATP</sequence>
<proteinExistence type="predicted"/>
<feature type="transmembrane region" description="Helical" evidence="1">
    <location>
        <begin position="73"/>
        <end position="91"/>
    </location>
</feature>
<keyword evidence="1" id="KW-1133">Transmembrane helix</keyword>
<evidence type="ECO:0000313" key="2">
    <source>
        <dbReference type="EMBL" id="PJF32172.1"/>
    </source>
</evidence>
<dbReference type="EMBL" id="PGTK01000001">
    <property type="protein sequence ID" value="PJF32172.1"/>
    <property type="molecule type" value="Genomic_DNA"/>
</dbReference>
<dbReference type="AlphaFoldDB" id="A0A2M8P3Q4"/>
<feature type="transmembrane region" description="Helical" evidence="1">
    <location>
        <begin position="97"/>
        <end position="115"/>
    </location>
</feature>
<dbReference type="Proteomes" id="UP000228921">
    <property type="component" value="Unassembled WGS sequence"/>
</dbReference>
<accession>A0A2M8P3Q4</accession>
<protein>
    <submittedName>
        <fullName evidence="2">Uncharacterized protein</fullName>
    </submittedName>
</protein>
<evidence type="ECO:0000313" key="3">
    <source>
        <dbReference type="Proteomes" id="UP000228921"/>
    </source>
</evidence>
<comment type="caution">
    <text evidence="2">The sequence shown here is derived from an EMBL/GenBank/DDBJ whole genome shotgun (WGS) entry which is preliminary data.</text>
</comment>
<name>A0A2M8P3Q4_9CHLR</name>
<gene>
    <name evidence="2" type="ORF">CUN51_00660</name>
</gene>